<dbReference type="AlphaFoldDB" id="A0A4P6ZZP7"/>
<sequence length="210" mass="23762">MRKDYFTVKGLGESELIIQKSRFLTYVNRAESEQQAQAFIQEIKSQHKSANHNCSAYLIGEHDSIQKANDDGEPSGTAGVPILEVLKKQGLKDTVVVVTRYFGGIKLGSGGLIRAYGKATTEGLQASSIVERRLHLLMKVSVDYSWLGKVENEIRNSTYPLNRIDYAESVELFLYVPVLMVKYFFDWITEMTNGQANIKQHSQDFLEFDI</sequence>
<evidence type="ECO:0000259" key="3">
    <source>
        <dbReference type="Pfam" id="PF09186"/>
    </source>
</evidence>
<dbReference type="InterPro" id="IPR020568">
    <property type="entry name" value="Ribosomal_Su5_D2-typ_SF"/>
</dbReference>
<protein>
    <submittedName>
        <fullName evidence="4">YigZ family protein</fullName>
    </submittedName>
</protein>
<dbReference type="NCBIfam" id="TIGR00257">
    <property type="entry name" value="IMPACT_YIGZ"/>
    <property type="match status" value="1"/>
</dbReference>
<dbReference type="InterPro" id="IPR015269">
    <property type="entry name" value="UPF0029_Impact_C"/>
</dbReference>
<dbReference type="InterPro" id="IPR020569">
    <property type="entry name" value="UPF0029_Impact_CS"/>
</dbReference>
<reference evidence="4 5" key="1">
    <citation type="submission" date="2019-03" db="EMBL/GenBank/DDBJ databases">
        <title>Complete genome sequence of Paenisporosarcina antarctica CGMCC 1.6503T.</title>
        <authorList>
            <person name="Rong J.-C."/>
            <person name="Chi N.-Y."/>
            <person name="Zhang Q.-F."/>
        </authorList>
    </citation>
    <scope>NUCLEOTIDE SEQUENCE [LARGE SCALE GENOMIC DNA]</scope>
    <source>
        <strain evidence="4 5">CGMCC 1.6503</strain>
    </source>
</reference>
<proteinExistence type="inferred from homology"/>
<dbReference type="OrthoDB" id="9813771at2"/>
<dbReference type="PANTHER" id="PTHR16301:SF20">
    <property type="entry name" value="IMPACT FAMILY MEMBER YIGZ"/>
    <property type="match status" value="1"/>
</dbReference>
<dbReference type="InterPro" id="IPR023582">
    <property type="entry name" value="Impact"/>
</dbReference>
<dbReference type="InterPro" id="IPR036956">
    <property type="entry name" value="Impact_N_sf"/>
</dbReference>
<feature type="domain" description="Impact N-terminal" evidence="2">
    <location>
        <begin position="19"/>
        <end position="122"/>
    </location>
</feature>
<dbReference type="InterPro" id="IPR035647">
    <property type="entry name" value="EFG_III/V"/>
</dbReference>
<evidence type="ECO:0000313" key="5">
    <source>
        <dbReference type="Proteomes" id="UP000294292"/>
    </source>
</evidence>
<dbReference type="Gene3D" id="3.30.230.30">
    <property type="entry name" value="Impact, N-terminal domain"/>
    <property type="match status" value="1"/>
</dbReference>
<dbReference type="RefSeq" id="WP_134210334.1">
    <property type="nucleotide sequence ID" value="NZ_CP038015.1"/>
</dbReference>
<evidence type="ECO:0000256" key="1">
    <source>
        <dbReference type="ARBA" id="ARBA00007665"/>
    </source>
</evidence>
<dbReference type="InterPro" id="IPR001498">
    <property type="entry name" value="Impact_N"/>
</dbReference>
<dbReference type="EMBL" id="CP038015">
    <property type="protein sequence ID" value="QBP41758.1"/>
    <property type="molecule type" value="Genomic_DNA"/>
</dbReference>
<accession>A0A4P6ZZP7</accession>
<dbReference type="SUPFAM" id="SSF54980">
    <property type="entry name" value="EF-G C-terminal domain-like"/>
    <property type="match status" value="1"/>
</dbReference>
<dbReference type="PANTHER" id="PTHR16301">
    <property type="entry name" value="IMPACT-RELATED"/>
    <property type="match status" value="1"/>
</dbReference>
<dbReference type="PROSITE" id="PS00910">
    <property type="entry name" value="UPF0029"/>
    <property type="match status" value="1"/>
</dbReference>
<dbReference type="Pfam" id="PF01205">
    <property type="entry name" value="Impact_N"/>
    <property type="match status" value="1"/>
</dbReference>
<keyword evidence="5" id="KW-1185">Reference proteome</keyword>
<dbReference type="InterPro" id="IPR015796">
    <property type="entry name" value="Impact_YigZ-like"/>
</dbReference>
<evidence type="ECO:0000313" key="4">
    <source>
        <dbReference type="EMBL" id="QBP41758.1"/>
    </source>
</evidence>
<evidence type="ECO:0000259" key="2">
    <source>
        <dbReference type="Pfam" id="PF01205"/>
    </source>
</evidence>
<dbReference type="GO" id="GO:0005737">
    <property type="term" value="C:cytoplasm"/>
    <property type="evidence" value="ECO:0007669"/>
    <property type="project" value="TreeGrafter"/>
</dbReference>
<dbReference type="Proteomes" id="UP000294292">
    <property type="component" value="Chromosome"/>
</dbReference>
<organism evidence="4 5">
    <name type="scientific">Paenisporosarcina antarctica</name>
    <dbReference type="NCBI Taxonomy" id="417367"/>
    <lineage>
        <taxon>Bacteria</taxon>
        <taxon>Bacillati</taxon>
        <taxon>Bacillota</taxon>
        <taxon>Bacilli</taxon>
        <taxon>Bacillales</taxon>
        <taxon>Caryophanaceae</taxon>
        <taxon>Paenisporosarcina</taxon>
    </lineage>
</organism>
<dbReference type="KEGG" id="panc:E2636_11640"/>
<dbReference type="SUPFAM" id="SSF54211">
    <property type="entry name" value="Ribosomal protein S5 domain 2-like"/>
    <property type="match status" value="1"/>
</dbReference>
<feature type="domain" description="UPF0029" evidence="3">
    <location>
        <begin position="140"/>
        <end position="195"/>
    </location>
</feature>
<gene>
    <name evidence="4" type="ORF">E2636_11640</name>
</gene>
<comment type="similarity">
    <text evidence="1">Belongs to the IMPACT family.</text>
</comment>
<dbReference type="GO" id="GO:0006446">
    <property type="term" value="P:regulation of translational initiation"/>
    <property type="evidence" value="ECO:0007669"/>
    <property type="project" value="TreeGrafter"/>
</dbReference>
<name>A0A4P6ZZP7_9BACL</name>
<dbReference type="Pfam" id="PF09186">
    <property type="entry name" value="DUF1949"/>
    <property type="match status" value="1"/>
</dbReference>